<sequence>MLERQRVLPRRDLGLCHVLRVATLCRLTISTLSIWRPDGTDPAPRDPATAHASPDEHRDRSALGRLRHPLPRGQRPGRHPGRLQHRYRGRRLRPRRRSVDHVRRDRPPHRGRHPRHLPPHSPVPLAPAGPRPDRRDRLLHLLSPDLRRGSIEDMAIMTVRVAAGLAAVGLGTAIFVDLADAATEGDDLAAFDPQLTTTVVEHRIAELTPLVRAITYLGDIPILTGLTIVIALLIRAFTHRWRPALILIIGMVGAAALTYGFKVLIGRDRPDASIVLGTVNTGFSFPSGHSLSSTVFFVLLAALLWKSNASRLTKLAATAAALLLSLAIGLSRIYLGYHWATDVLGGWTLALTWLALLGTATAACHRSPARERQT</sequence>
<comment type="caution">
    <text evidence="4">The sequence shown here is derived from an EMBL/GenBank/DDBJ whole genome shotgun (WGS) entry which is preliminary data.</text>
</comment>
<dbReference type="AlphaFoldDB" id="A0A4R4PAR9"/>
<feature type="transmembrane region" description="Helical" evidence="2">
    <location>
        <begin position="285"/>
        <end position="305"/>
    </location>
</feature>
<evidence type="ECO:0000256" key="1">
    <source>
        <dbReference type="SAM" id="MobiDB-lite"/>
    </source>
</evidence>
<dbReference type="PANTHER" id="PTHR14969">
    <property type="entry name" value="SPHINGOSINE-1-PHOSPHATE PHOSPHOHYDROLASE"/>
    <property type="match status" value="1"/>
</dbReference>
<feature type="transmembrane region" description="Helical" evidence="2">
    <location>
        <begin position="244"/>
        <end position="265"/>
    </location>
</feature>
<keyword evidence="2" id="KW-1133">Transmembrane helix</keyword>
<dbReference type="Gene3D" id="1.20.144.10">
    <property type="entry name" value="Phosphatidic acid phosphatase type 2/haloperoxidase"/>
    <property type="match status" value="2"/>
</dbReference>
<feature type="compositionally biased region" description="Basic residues" evidence="1">
    <location>
        <begin position="65"/>
        <end position="96"/>
    </location>
</feature>
<keyword evidence="2" id="KW-0812">Transmembrane</keyword>
<dbReference type="Proteomes" id="UP000295075">
    <property type="component" value="Unassembled WGS sequence"/>
</dbReference>
<organism evidence="4 5">
    <name type="scientific">Kribbella albertanoniae</name>
    <dbReference type="NCBI Taxonomy" id="1266829"/>
    <lineage>
        <taxon>Bacteria</taxon>
        <taxon>Bacillati</taxon>
        <taxon>Actinomycetota</taxon>
        <taxon>Actinomycetes</taxon>
        <taxon>Propionibacteriales</taxon>
        <taxon>Kribbellaceae</taxon>
        <taxon>Kribbella</taxon>
    </lineage>
</organism>
<dbReference type="PANTHER" id="PTHR14969:SF13">
    <property type="entry name" value="AT30094P"/>
    <property type="match status" value="1"/>
</dbReference>
<name>A0A4R4PAR9_9ACTN</name>
<keyword evidence="2" id="KW-0472">Membrane</keyword>
<accession>A0A4R4PAR9</accession>
<evidence type="ECO:0000259" key="3">
    <source>
        <dbReference type="SMART" id="SM00014"/>
    </source>
</evidence>
<keyword evidence="5" id="KW-1185">Reference proteome</keyword>
<feature type="compositionally biased region" description="Basic residues" evidence="1">
    <location>
        <begin position="106"/>
        <end position="118"/>
    </location>
</feature>
<feature type="transmembrane region" description="Helical" evidence="2">
    <location>
        <begin position="157"/>
        <end position="176"/>
    </location>
</feature>
<dbReference type="CDD" id="cd03392">
    <property type="entry name" value="PAP2_like_2"/>
    <property type="match status" value="1"/>
</dbReference>
<feature type="transmembrane region" description="Helical" evidence="2">
    <location>
        <begin position="343"/>
        <end position="364"/>
    </location>
</feature>
<feature type="compositionally biased region" description="Pro residues" evidence="1">
    <location>
        <begin position="119"/>
        <end position="130"/>
    </location>
</feature>
<evidence type="ECO:0000256" key="2">
    <source>
        <dbReference type="SAM" id="Phobius"/>
    </source>
</evidence>
<feature type="domain" description="Phosphatidic acid phosphatase type 2/haloperoxidase" evidence="3">
    <location>
        <begin position="244"/>
        <end position="358"/>
    </location>
</feature>
<gene>
    <name evidence="4" type="ORF">E1261_37165</name>
</gene>
<evidence type="ECO:0000313" key="4">
    <source>
        <dbReference type="EMBL" id="TDC17392.1"/>
    </source>
</evidence>
<dbReference type="SUPFAM" id="SSF48317">
    <property type="entry name" value="Acid phosphatase/Vanadium-dependent haloperoxidase"/>
    <property type="match status" value="1"/>
</dbReference>
<reference evidence="4 5" key="1">
    <citation type="submission" date="2019-03" db="EMBL/GenBank/DDBJ databases">
        <title>Draft genome sequences of novel Actinobacteria.</title>
        <authorList>
            <person name="Sahin N."/>
            <person name="Ay H."/>
            <person name="Saygin H."/>
        </authorList>
    </citation>
    <scope>NUCLEOTIDE SEQUENCE [LARGE SCALE GENOMIC DNA]</scope>
    <source>
        <strain evidence="4 5">JCM 30547</strain>
    </source>
</reference>
<proteinExistence type="predicted"/>
<dbReference type="OrthoDB" id="5289372at2"/>
<dbReference type="EMBL" id="SMKA01000276">
    <property type="protein sequence ID" value="TDC17392.1"/>
    <property type="molecule type" value="Genomic_DNA"/>
</dbReference>
<dbReference type="InterPro" id="IPR036938">
    <property type="entry name" value="PAP2/HPO_sf"/>
</dbReference>
<feature type="transmembrane region" description="Helical" evidence="2">
    <location>
        <begin position="317"/>
        <end position="337"/>
    </location>
</feature>
<feature type="compositionally biased region" description="Basic and acidic residues" evidence="1">
    <location>
        <begin position="53"/>
        <end position="62"/>
    </location>
</feature>
<dbReference type="Pfam" id="PF01569">
    <property type="entry name" value="PAP2"/>
    <property type="match status" value="1"/>
</dbReference>
<dbReference type="InterPro" id="IPR000326">
    <property type="entry name" value="PAP2/HPO"/>
</dbReference>
<evidence type="ECO:0000313" key="5">
    <source>
        <dbReference type="Proteomes" id="UP000295075"/>
    </source>
</evidence>
<dbReference type="SMART" id="SM00014">
    <property type="entry name" value="acidPPc"/>
    <property type="match status" value="1"/>
</dbReference>
<feature type="region of interest" description="Disordered" evidence="1">
    <location>
        <begin position="35"/>
        <end position="136"/>
    </location>
</feature>
<feature type="transmembrane region" description="Helical" evidence="2">
    <location>
        <begin position="213"/>
        <end position="237"/>
    </location>
</feature>
<protein>
    <submittedName>
        <fullName evidence="4">Phosphatase PAP2 family protein</fullName>
    </submittedName>
</protein>